<keyword evidence="3" id="KW-0687">Ribonucleoprotein</keyword>
<dbReference type="KEGG" id="abp:AGABI1DRAFT15872"/>
<keyword evidence="2" id="KW-0689">Ribosomal protein</keyword>
<dbReference type="OMA" id="PERAKYW"/>
<dbReference type="OrthoDB" id="407221at2759"/>
<dbReference type="GO" id="GO:0032543">
    <property type="term" value="P:mitochondrial translation"/>
    <property type="evidence" value="ECO:0007669"/>
    <property type="project" value="TreeGrafter"/>
</dbReference>
<dbReference type="Proteomes" id="UP000008493">
    <property type="component" value="Unassembled WGS sequence"/>
</dbReference>
<dbReference type="AlphaFoldDB" id="K5X6J9"/>
<dbReference type="PANTHER" id="PTHR12919">
    <property type="entry name" value="30S RIBOSOMAL PROTEIN S16"/>
    <property type="match status" value="1"/>
</dbReference>
<evidence type="ECO:0008006" key="6">
    <source>
        <dbReference type="Google" id="ProtNLM"/>
    </source>
</evidence>
<organism evidence="4 5">
    <name type="scientific">Agaricus bisporus var. burnettii (strain JB137-S8 / ATCC MYA-4627 / FGSC 10392)</name>
    <name type="common">White button mushroom</name>
    <dbReference type="NCBI Taxonomy" id="597362"/>
    <lineage>
        <taxon>Eukaryota</taxon>
        <taxon>Fungi</taxon>
        <taxon>Dikarya</taxon>
        <taxon>Basidiomycota</taxon>
        <taxon>Agaricomycotina</taxon>
        <taxon>Agaricomycetes</taxon>
        <taxon>Agaricomycetidae</taxon>
        <taxon>Agaricales</taxon>
        <taxon>Agaricineae</taxon>
        <taxon>Agaricaceae</taxon>
        <taxon>Agaricus</taxon>
    </lineage>
</organism>
<dbReference type="RefSeq" id="XP_007324910.1">
    <property type="nucleotide sequence ID" value="XM_007324848.1"/>
</dbReference>
<sequence>MAIRLRFAMHGLRNNRVLHLVAVDHRKARDARPAELLGVYKHRVDEAGGKKSLEWSVERIRYWLKNGAMPSPPVVRLLE</sequence>
<dbReference type="Pfam" id="PF00886">
    <property type="entry name" value="Ribosomal_S16"/>
    <property type="match status" value="1"/>
</dbReference>
<accession>K5X6J9</accession>
<evidence type="ECO:0000256" key="2">
    <source>
        <dbReference type="ARBA" id="ARBA00022980"/>
    </source>
</evidence>
<comment type="similarity">
    <text evidence="1">Belongs to the bacterial ribosomal protein bS16 family.</text>
</comment>
<dbReference type="InterPro" id="IPR000307">
    <property type="entry name" value="Ribosomal_bS16"/>
</dbReference>
<keyword evidence="5" id="KW-1185">Reference proteome</keyword>
<proteinExistence type="inferred from homology"/>
<reference evidence="5" key="1">
    <citation type="journal article" date="2012" name="Proc. Natl. Acad. Sci. U.S.A.">
        <title>Genome sequence of the button mushroom Agaricus bisporus reveals mechanisms governing adaptation to a humic-rich ecological niche.</title>
        <authorList>
            <person name="Morin E."/>
            <person name="Kohler A."/>
            <person name="Baker A.R."/>
            <person name="Foulongne-Oriol M."/>
            <person name="Lombard V."/>
            <person name="Nagy L.G."/>
            <person name="Ohm R.A."/>
            <person name="Patyshakuliyeva A."/>
            <person name="Brun A."/>
            <person name="Aerts A.L."/>
            <person name="Bailey A.M."/>
            <person name="Billette C."/>
            <person name="Coutinho P.M."/>
            <person name="Deakin G."/>
            <person name="Doddapaneni H."/>
            <person name="Floudas D."/>
            <person name="Grimwood J."/>
            <person name="Hilden K."/>
            <person name="Kuees U."/>
            <person name="LaButti K.M."/>
            <person name="Lapidus A."/>
            <person name="Lindquist E.A."/>
            <person name="Lucas S.M."/>
            <person name="Murat C."/>
            <person name="Riley R.W."/>
            <person name="Salamov A.A."/>
            <person name="Schmutz J."/>
            <person name="Subramanian V."/>
            <person name="Woesten H.A.B."/>
            <person name="Xu J."/>
            <person name="Eastwood D.C."/>
            <person name="Foster G.D."/>
            <person name="Sonnenberg A.S."/>
            <person name="Cullen D."/>
            <person name="de Vries R.P."/>
            <person name="Lundell T."/>
            <person name="Hibbett D.S."/>
            <person name="Henrissat B."/>
            <person name="Burton K.S."/>
            <person name="Kerrigan R.W."/>
            <person name="Challen M.P."/>
            <person name="Grigoriev I.V."/>
            <person name="Martin F."/>
        </authorList>
    </citation>
    <scope>NUCLEOTIDE SEQUENCE [LARGE SCALE GENOMIC DNA]</scope>
    <source>
        <strain evidence="5">JB137-S8 / ATCC MYA-4627 / FGSC 10392</strain>
    </source>
</reference>
<protein>
    <recommendedName>
        <fullName evidence="6">Ribosomal protein S16</fullName>
    </recommendedName>
</protein>
<dbReference type="STRING" id="597362.K5X6J9"/>
<dbReference type="HOGENOM" id="CLU_100590_5_0_1"/>
<dbReference type="InParanoid" id="K5X6J9"/>
<dbReference type="InterPro" id="IPR023803">
    <property type="entry name" value="Ribosomal_bS16_dom_sf"/>
</dbReference>
<dbReference type="NCBIfam" id="TIGR00002">
    <property type="entry name" value="S16"/>
    <property type="match status" value="1"/>
</dbReference>
<name>K5X6J9_AGABU</name>
<dbReference type="PANTHER" id="PTHR12919:SF20">
    <property type="entry name" value="SMALL RIBOSOMAL SUBUNIT PROTEIN BS16M"/>
    <property type="match status" value="1"/>
</dbReference>
<dbReference type="eggNOG" id="KOG3419">
    <property type="taxonomic scope" value="Eukaryota"/>
</dbReference>
<dbReference type="EMBL" id="JH971385">
    <property type="protein sequence ID" value="EKM83511.1"/>
    <property type="molecule type" value="Genomic_DNA"/>
</dbReference>
<dbReference type="FunCoup" id="K5X6J9">
    <property type="interactions" value="258"/>
</dbReference>
<dbReference type="GeneID" id="18828675"/>
<feature type="non-terminal residue" evidence="4">
    <location>
        <position position="79"/>
    </location>
</feature>
<dbReference type="SUPFAM" id="SSF54565">
    <property type="entry name" value="Ribosomal protein S16"/>
    <property type="match status" value="1"/>
</dbReference>
<evidence type="ECO:0000256" key="1">
    <source>
        <dbReference type="ARBA" id="ARBA00006668"/>
    </source>
</evidence>
<dbReference type="GO" id="GO:0005763">
    <property type="term" value="C:mitochondrial small ribosomal subunit"/>
    <property type="evidence" value="ECO:0007669"/>
    <property type="project" value="TreeGrafter"/>
</dbReference>
<gene>
    <name evidence="4" type="ORF">AGABI1DRAFT_15872</name>
</gene>
<dbReference type="GO" id="GO:0003735">
    <property type="term" value="F:structural constituent of ribosome"/>
    <property type="evidence" value="ECO:0007669"/>
    <property type="project" value="InterPro"/>
</dbReference>
<evidence type="ECO:0000313" key="5">
    <source>
        <dbReference type="Proteomes" id="UP000008493"/>
    </source>
</evidence>
<dbReference type="Gene3D" id="3.30.1320.10">
    <property type="match status" value="1"/>
</dbReference>
<evidence type="ECO:0000256" key="3">
    <source>
        <dbReference type="ARBA" id="ARBA00023274"/>
    </source>
</evidence>
<evidence type="ECO:0000313" key="4">
    <source>
        <dbReference type="EMBL" id="EKM83511.1"/>
    </source>
</evidence>